<reference evidence="1" key="1">
    <citation type="journal article" date="2020" name="Nature">
        <title>Giant virus diversity and host interactions through global metagenomics.</title>
        <authorList>
            <person name="Schulz F."/>
            <person name="Roux S."/>
            <person name="Paez-Espino D."/>
            <person name="Jungbluth S."/>
            <person name="Walsh D.A."/>
            <person name="Denef V.J."/>
            <person name="McMahon K.D."/>
            <person name="Konstantinidis K.T."/>
            <person name="Eloe-Fadrosh E.A."/>
            <person name="Kyrpides N.C."/>
            <person name="Woyke T."/>
        </authorList>
    </citation>
    <scope>NUCLEOTIDE SEQUENCE</scope>
    <source>
        <strain evidence="1">GVMAG-M-3300021079-18</strain>
    </source>
</reference>
<dbReference type="InterPro" id="IPR037238">
    <property type="entry name" value="YbiA-like_sf"/>
</dbReference>
<dbReference type="SUPFAM" id="SSF143990">
    <property type="entry name" value="YbiA-like"/>
    <property type="match status" value="1"/>
</dbReference>
<sequence length="89" mass="10388">MYRNVVYGIGIPSNDPRINDMSSWRGHNLLGKVLTEVRRRLSPYRSGLQNYANSKMVDLISTHLDKHYIDLWQIVTAEWRQLDEDGQAN</sequence>
<protein>
    <submittedName>
        <fullName evidence="1">Uncharacterized protein</fullName>
    </submittedName>
</protein>
<accession>A0A6C0CGY6</accession>
<organism evidence="1">
    <name type="scientific">viral metagenome</name>
    <dbReference type="NCBI Taxonomy" id="1070528"/>
    <lineage>
        <taxon>unclassified sequences</taxon>
        <taxon>metagenomes</taxon>
        <taxon>organismal metagenomes</taxon>
    </lineage>
</organism>
<dbReference type="AlphaFoldDB" id="A0A6C0CGY6"/>
<evidence type="ECO:0000313" key="1">
    <source>
        <dbReference type="EMBL" id="QHT03553.1"/>
    </source>
</evidence>
<proteinExistence type="predicted"/>
<name>A0A6C0CGY6_9ZZZZ</name>
<dbReference type="EMBL" id="MN739413">
    <property type="protein sequence ID" value="QHT03553.1"/>
    <property type="molecule type" value="Genomic_DNA"/>
</dbReference>